<proteinExistence type="predicted"/>
<name>A0ABZ0DAG9_9XANT</name>
<keyword evidence="2" id="KW-1185">Reference proteome</keyword>
<dbReference type="EMBL" id="CP103840">
    <property type="protein sequence ID" value="WOB26802.1"/>
    <property type="molecule type" value="Genomic_DNA"/>
</dbReference>
<organism evidence="1 2">
    <name type="scientific">Xanthomonas dyei</name>
    <dbReference type="NCBI Taxonomy" id="743699"/>
    <lineage>
        <taxon>Bacteria</taxon>
        <taxon>Pseudomonadati</taxon>
        <taxon>Pseudomonadota</taxon>
        <taxon>Gammaproteobacteria</taxon>
        <taxon>Lysobacterales</taxon>
        <taxon>Lysobacteraceae</taxon>
        <taxon>Xanthomonas</taxon>
    </lineage>
</organism>
<reference evidence="1 2" key="1">
    <citation type="submission" date="2022-08" db="EMBL/GenBank/DDBJ databases">
        <title>Whole genome sequencing-based tracing of a 2022 introduction and outbreak of Xanthomonas hortorum pv. pelargonii.</title>
        <authorList>
            <person name="Iruegas-Bocardo F."/>
            <person name="Weisberg A.K."/>
            <person name="Riutta E.R."/>
            <person name="Kilday K."/>
            <person name="Bonkowski J.C."/>
            <person name="Creswell T."/>
            <person name="Daughtrey M.L."/>
            <person name="Rane K."/>
            <person name="Grunwald N.J."/>
            <person name="Chang J.H."/>
            <person name="Putnam M.L."/>
        </authorList>
    </citation>
    <scope>NUCLEOTIDE SEQUENCE [LARGE SCALE GENOMIC DNA]</scope>
    <source>
        <strain evidence="1 2">22-325</strain>
    </source>
</reference>
<dbReference type="RefSeq" id="WP_316689987.1">
    <property type="nucleotide sequence ID" value="NZ_CP103837.1"/>
</dbReference>
<dbReference type="Proteomes" id="UP001304534">
    <property type="component" value="Chromosome"/>
</dbReference>
<evidence type="ECO:0000313" key="2">
    <source>
        <dbReference type="Proteomes" id="UP001304534"/>
    </source>
</evidence>
<evidence type="ECO:0000313" key="1">
    <source>
        <dbReference type="EMBL" id="WOB26802.1"/>
    </source>
</evidence>
<accession>A0ABZ0DAG9</accession>
<sequence length="193" mass="22315">MVDRPQGTVILDLQLSDREMFLIGMIVAHWGTIEHEIFMQTFVTFDDAQTKASDFPKAMNNLQFTQVLALWKERVVEKSEGKRATVLRDVHGQLLDLKEPRDALIHGMWQWSPEHLHRISTVRVRKCEIKTSHFDVEYLQDLAMRLAELNFSVHYPRGTVDLVASRKDAGFYISRKGFQLMSDLSKAKDAPDE</sequence>
<protein>
    <submittedName>
        <fullName evidence="1">Uncharacterized protein</fullName>
    </submittedName>
</protein>
<dbReference type="GeneID" id="95582600"/>
<gene>
    <name evidence="1" type="ORF">NYR99_01980</name>
</gene>